<gene>
    <name evidence="1" type="ORF">PROH_18285</name>
</gene>
<protein>
    <recommendedName>
        <fullName evidence="3">DUF4327 domain-containing protein</fullName>
    </recommendedName>
</protein>
<dbReference type="Pfam" id="PF14217">
    <property type="entry name" value="DUF4327"/>
    <property type="match status" value="1"/>
</dbReference>
<dbReference type="OrthoDB" id="582639at2"/>
<accession>A0A0M2PV42</accession>
<sequence length="78" mass="9118">MSPTLSTPIVHYAINMIRDEARHLVDTGCIARQQPLYVLCQYIPAREWEVVEQELEDNGYLLRDRVSDLLGREDWSND</sequence>
<name>A0A0M2PV42_PROHO</name>
<keyword evidence="2" id="KW-1185">Reference proteome</keyword>
<evidence type="ECO:0008006" key="3">
    <source>
        <dbReference type="Google" id="ProtNLM"/>
    </source>
</evidence>
<dbReference type="InterPro" id="IPR025477">
    <property type="entry name" value="DUF4327"/>
</dbReference>
<dbReference type="AlphaFoldDB" id="A0A0M2PV42"/>
<organism evidence="1 2">
    <name type="scientific">Prochlorothrix hollandica PCC 9006 = CALU 1027</name>
    <dbReference type="NCBI Taxonomy" id="317619"/>
    <lineage>
        <taxon>Bacteria</taxon>
        <taxon>Bacillati</taxon>
        <taxon>Cyanobacteriota</taxon>
        <taxon>Cyanophyceae</taxon>
        <taxon>Prochlorotrichales</taxon>
        <taxon>Prochlorotrichaceae</taxon>
        <taxon>Prochlorothrix</taxon>
    </lineage>
</organism>
<evidence type="ECO:0000313" key="1">
    <source>
        <dbReference type="EMBL" id="KKI98523.1"/>
    </source>
</evidence>
<dbReference type="EMBL" id="AJTX02000008">
    <property type="protein sequence ID" value="KKI98523.1"/>
    <property type="molecule type" value="Genomic_DNA"/>
</dbReference>
<dbReference type="Proteomes" id="UP000034681">
    <property type="component" value="Unassembled WGS sequence"/>
</dbReference>
<evidence type="ECO:0000313" key="2">
    <source>
        <dbReference type="Proteomes" id="UP000034681"/>
    </source>
</evidence>
<dbReference type="eggNOG" id="ENOG5032S35">
    <property type="taxonomic scope" value="Bacteria"/>
</dbReference>
<reference evidence="1" key="1">
    <citation type="submission" date="2012-04" db="EMBL/GenBank/DDBJ databases">
        <authorList>
            <person name="Borisov I.G."/>
            <person name="Ivanikova N.V."/>
            <person name="Pinevich A.V."/>
        </authorList>
    </citation>
    <scope>NUCLEOTIDE SEQUENCE</scope>
    <source>
        <strain evidence="1">CALU 1027</strain>
    </source>
</reference>
<dbReference type="STRING" id="317619.GCA_000332315_02545"/>
<comment type="caution">
    <text evidence="1">The sequence shown here is derived from an EMBL/GenBank/DDBJ whole genome shotgun (WGS) entry which is preliminary data.</text>
</comment>
<proteinExistence type="predicted"/>